<gene>
    <name evidence="1" type="ORF">SCALOS_LOCUS2662</name>
</gene>
<keyword evidence="2" id="KW-1185">Reference proteome</keyword>
<organism evidence="1 2">
    <name type="scientific">Scutellospora calospora</name>
    <dbReference type="NCBI Taxonomy" id="85575"/>
    <lineage>
        <taxon>Eukaryota</taxon>
        <taxon>Fungi</taxon>
        <taxon>Fungi incertae sedis</taxon>
        <taxon>Mucoromycota</taxon>
        <taxon>Glomeromycotina</taxon>
        <taxon>Glomeromycetes</taxon>
        <taxon>Diversisporales</taxon>
        <taxon>Gigasporaceae</taxon>
        <taxon>Scutellospora</taxon>
    </lineage>
</organism>
<evidence type="ECO:0000313" key="2">
    <source>
        <dbReference type="Proteomes" id="UP000789860"/>
    </source>
</evidence>
<name>A0ACA9KSE1_9GLOM</name>
<dbReference type="EMBL" id="CAJVPM010002460">
    <property type="protein sequence ID" value="CAG8486701.1"/>
    <property type="molecule type" value="Genomic_DNA"/>
</dbReference>
<dbReference type="Proteomes" id="UP000789860">
    <property type="component" value="Unassembled WGS sequence"/>
</dbReference>
<protein>
    <submittedName>
        <fullName evidence="1">8905_t:CDS:1</fullName>
    </submittedName>
</protein>
<feature type="non-terminal residue" evidence="1">
    <location>
        <position position="105"/>
    </location>
</feature>
<proteinExistence type="predicted"/>
<reference evidence="1" key="1">
    <citation type="submission" date="2021-06" db="EMBL/GenBank/DDBJ databases">
        <authorList>
            <person name="Kallberg Y."/>
            <person name="Tangrot J."/>
            <person name="Rosling A."/>
        </authorList>
    </citation>
    <scope>NUCLEOTIDE SEQUENCE</scope>
    <source>
        <strain evidence="1">AU212A</strain>
    </source>
</reference>
<comment type="caution">
    <text evidence="1">The sequence shown here is derived from an EMBL/GenBank/DDBJ whole genome shotgun (WGS) entry which is preliminary data.</text>
</comment>
<evidence type="ECO:0000313" key="1">
    <source>
        <dbReference type="EMBL" id="CAG8486701.1"/>
    </source>
</evidence>
<accession>A0ACA9KSE1</accession>
<sequence length="105" mass="11957">MSSRGEIILSNYFNETTESESNSRSSVDNASASLESDNNDRPQKKNLEKVVLSLMRGKPCTLKFHLAIYCLDVPSDIQKYWHSRLVEDNNNYTRNAQSNLTLSVQ</sequence>